<keyword evidence="5" id="KW-1185">Reference proteome</keyword>
<feature type="transmembrane region" description="Helical" evidence="2">
    <location>
        <begin position="80"/>
        <end position="102"/>
    </location>
</feature>
<gene>
    <name evidence="4" type="ORF">K1X13_17665</name>
</gene>
<dbReference type="PANTHER" id="PTHR43156">
    <property type="entry name" value="STAGE II SPORULATION PROTEIN E-RELATED"/>
    <property type="match status" value="1"/>
</dbReference>
<keyword evidence="2" id="KW-0472">Membrane</keyword>
<evidence type="ECO:0000256" key="2">
    <source>
        <dbReference type="SAM" id="Phobius"/>
    </source>
</evidence>
<dbReference type="PANTHER" id="PTHR43156:SF2">
    <property type="entry name" value="STAGE II SPORULATION PROTEIN E"/>
    <property type="match status" value="1"/>
</dbReference>
<protein>
    <submittedName>
        <fullName evidence="4">Serine/threonine-protein phosphatase</fullName>
    </submittedName>
</protein>
<dbReference type="InterPro" id="IPR052016">
    <property type="entry name" value="Bact_Sigma-Reg"/>
</dbReference>
<accession>A0ABS7RNM2</accession>
<comment type="caution">
    <text evidence="4">The sequence shown here is derived from an EMBL/GenBank/DDBJ whole genome shotgun (WGS) entry which is preliminary data.</text>
</comment>
<dbReference type="EMBL" id="JAIEZQ010000003">
    <property type="protein sequence ID" value="MBY9076663.1"/>
    <property type="molecule type" value="Genomic_DNA"/>
</dbReference>
<keyword evidence="2" id="KW-0812">Transmembrane</keyword>
<name>A0ABS7RNM2_9ACTN</name>
<dbReference type="Gene3D" id="3.60.40.10">
    <property type="entry name" value="PPM-type phosphatase domain"/>
    <property type="match status" value="1"/>
</dbReference>
<organism evidence="4 5">
    <name type="scientific">Nocardioides jiangsuensis</name>
    <dbReference type="NCBI Taxonomy" id="2866161"/>
    <lineage>
        <taxon>Bacteria</taxon>
        <taxon>Bacillati</taxon>
        <taxon>Actinomycetota</taxon>
        <taxon>Actinomycetes</taxon>
        <taxon>Propionibacteriales</taxon>
        <taxon>Nocardioidaceae</taxon>
        <taxon>Nocardioides</taxon>
    </lineage>
</organism>
<feature type="transmembrane region" description="Helical" evidence="2">
    <location>
        <begin position="16"/>
        <end position="43"/>
    </location>
</feature>
<evidence type="ECO:0000313" key="5">
    <source>
        <dbReference type="Proteomes" id="UP000754710"/>
    </source>
</evidence>
<dbReference type="RefSeq" id="WP_221026456.1">
    <property type="nucleotide sequence ID" value="NZ_JAIEZQ010000003.1"/>
</dbReference>
<proteinExistence type="predicted"/>
<evidence type="ECO:0000256" key="1">
    <source>
        <dbReference type="ARBA" id="ARBA00022801"/>
    </source>
</evidence>
<feature type="transmembrane region" description="Helical" evidence="2">
    <location>
        <begin position="55"/>
        <end position="74"/>
    </location>
</feature>
<sequence length="346" mass="36448">MAAGRWSQQYGQAVGFATLAAIVVLDVILDTVVISASYAVAAVVAGAMTTVRRTAVVAVVAVSLTVLSGAWNQNFGTLDWVIRLSLSAGLGVVAVLSARVRVHREQDLRHMTVIAETAQRAVLRVMPSAVGSVGFAARYVSATREALVGGDLYEVAASPYGVRVIVGDVRGKGLDAVGMAGTVLGAFRRAAFIQPSLTTIATELDAVVTAVAGDEDFVTVLLAEFHDDHTVTLVNCGHHPPLLVTGADSADALSTGEPAPPLGLGPTPRPVTTAWPGGSRMLIYTDGLIEARDRRGAFFPLADYALALREGSLDEALERLLKRLDDFAEHQMSDDLALVLVEHRTD</sequence>
<dbReference type="InterPro" id="IPR036457">
    <property type="entry name" value="PPM-type-like_dom_sf"/>
</dbReference>
<dbReference type="InterPro" id="IPR001932">
    <property type="entry name" value="PPM-type_phosphatase-like_dom"/>
</dbReference>
<evidence type="ECO:0000313" key="4">
    <source>
        <dbReference type="EMBL" id="MBY9076663.1"/>
    </source>
</evidence>
<keyword evidence="2" id="KW-1133">Transmembrane helix</keyword>
<dbReference type="Pfam" id="PF07228">
    <property type="entry name" value="SpoIIE"/>
    <property type="match status" value="1"/>
</dbReference>
<keyword evidence="1" id="KW-0378">Hydrolase</keyword>
<dbReference type="SMART" id="SM00331">
    <property type="entry name" value="PP2C_SIG"/>
    <property type="match status" value="1"/>
</dbReference>
<reference evidence="4 5" key="1">
    <citation type="submission" date="2021-08" db="EMBL/GenBank/DDBJ databases">
        <title>Nocardioides bacterium WL0053 sp. nov., isolated from the sediment.</title>
        <authorList>
            <person name="Wang L."/>
            <person name="Zhang D."/>
            <person name="Zhang A."/>
        </authorList>
    </citation>
    <scope>NUCLEOTIDE SEQUENCE [LARGE SCALE GENOMIC DNA]</scope>
    <source>
        <strain evidence="4 5">WL0053</strain>
    </source>
</reference>
<dbReference type="Proteomes" id="UP000754710">
    <property type="component" value="Unassembled WGS sequence"/>
</dbReference>
<evidence type="ECO:0000259" key="3">
    <source>
        <dbReference type="SMART" id="SM00331"/>
    </source>
</evidence>
<feature type="domain" description="PPM-type phosphatase" evidence="3">
    <location>
        <begin position="130"/>
        <end position="343"/>
    </location>
</feature>